<gene>
    <name evidence="1" type="ORF">ACFQJ4_00885</name>
</gene>
<dbReference type="Pfam" id="PF24336">
    <property type="entry name" value="DUF7504"/>
    <property type="match status" value="1"/>
</dbReference>
<evidence type="ECO:0000313" key="1">
    <source>
        <dbReference type="EMBL" id="MFC7233861.1"/>
    </source>
</evidence>
<dbReference type="GeneID" id="79265522"/>
<evidence type="ECO:0008006" key="3">
    <source>
        <dbReference type="Google" id="ProtNLM"/>
    </source>
</evidence>
<organism evidence="1 2">
    <name type="scientific">Halosegnis marinus</name>
    <dbReference type="NCBI Taxonomy" id="3034023"/>
    <lineage>
        <taxon>Archaea</taxon>
        <taxon>Methanobacteriati</taxon>
        <taxon>Methanobacteriota</taxon>
        <taxon>Stenosarchaea group</taxon>
        <taxon>Halobacteria</taxon>
        <taxon>Halobacteriales</taxon>
        <taxon>Natronomonadaceae</taxon>
        <taxon>Halosegnis</taxon>
    </lineage>
</organism>
<dbReference type="EMBL" id="JBHTAP010000001">
    <property type="protein sequence ID" value="MFC7233861.1"/>
    <property type="molecule type" value="Genomic_DNA"/>
</dbReference>
<dbReference type="Proteomes" id="UP001596398">
    <property type="component" value="Unassembled WGS sequence"/>
</dbReference>
<accession>A0ABD5ZKU0</accession>
<keyword evidence="2" id="KW-1185">Reference proteome</keyword>
<proteinExistence type="predicted"/>
<name>A0ABD5ZKU0_9EURY</name>
<dbReference type="InterPro" id="IPR055927">
    <property type="entry name" value="DUF7504"/>
</dbReference>
<dbReference type="RefSeq" id="WP_276234856.1">
    <property type="nucleotide sequence ID" value="NZ_CP119802.1"/>
</dbReference>
<evidence type="ECO:0000313" key="2">
    <source>
        <dbReference type="Proteomes" id="UP001596398"/>
    </source>
</evidence>
<protein>
    <recommendedName>
        <fullName evidence="3">DUF4347 domain-containing protein</fullName>
    </recommendedName>
</protein>
<reference evidence="1 2" key="1">
    <citation type="journal article" date="2019" name="Int. J. Syst. Evol. Microbiol.">
        <title>The Global Catalogue of Microorganisms (GCM) 10K type strain sequencing project: providing services to taxonomists for standard genome sequencing and annotation.</title>
        <authorList>
            <consortium name="The Broad Institute Genomics Platform"/>
            <consortium name="The Broad Institute Genome Sequencing Center for Infectious Disease"/>
            <person name="Wu L."/>
            <person name="Ma J."/>
        </authorList>
    </citation>
    <scope>NUCLEOTIDE SEQUENCE [LARGE SCALE GENOMIC DNA]</scope>
    <source>
        <strain evidence="1 2">DT85</strain>
    </source>
</reference>
<dbReference type="AlphaFoldDB" id="A0ABD5ZKU0"/>
<comment type="caution">
    <text evidence="1">The sequence shown here is derived from an EMBL/GenBank/DDBJ whole genome shotgun (WGS) entry which is preliminary data.</text>
</comment>
<sequence>MESARRASGTDDADSAYAAAPGESVLLCSSPMDRPPVDAVTTTDAAAPASTNVLAVALDGSVDDVADAWLRDAGRLPDRLAVVTVGESARGAAAAASGGATGLPDGVSTASVSSPGDLTGLGIKLSQCLSSWEGGATTVRFDSLTTLLQFADLKRVFRFVHVLTGRLDSADAVGYFHVDPGAHDDQTLATLRGLFDTVLEVGPDGEWVEA</sequence>